<sequence>MENCSKVTLPLSSQRAQNSSLLRGSIPLHALDLNCPPLSVSLLPQCLISSRPVPHHARKSSTRMPRRLLQESVDRLTGMAAPSLATAKAGGVHTDTLLILAAVLCFLLCVVGLSLVARCCRLCNPSAFSVEAMPAKAPCKGIKKKALQSMPTQSWAAPEKKEEGDRAECAICLAEFASGDEVRVLPQCGHGFHAACVDVWLMCSSTCPSCRRALVVVSPTVEPAATCSSCVATAADAAAAQASTIGHCRSLAQ</sequence>
<proteinExistence type="predicted"/>
<evidence type="ECO:0000313" key="1">
    <source>
        <dbReference type="EnsemblPlants" id="AVESA.00010b.r2.5DG0950330.1.CDS"/>
    </source>
</evidence>
<dbReference type="Proteomes" id="UP001732700">
    <property type="component" value="Chromosome 5D"/>
</dbReference>
<name>A0ACD5YD87_AVESA</name>
<reference evidence="1" key="2">
    <citation type="submission" date="2025-09" db="UniProtKB">
        <authorList>
            <consortium name="EnsemblPlants"/>
        </authorList>
    </citation>
    <scope>IDENTIFICATION</scope>
</reference>
<reference evidence="1" key="1">
    <citation type="submission" date="2021-05" db="EMBL/GenBank/DDBJ databases">
        <authorList>
            <person name="Scholz U."/>
            <person name="Mascher M."/>
            <person name="Fiebig A."/>
        </authorList>
    </citation>
    <scope>NUCLEOTIDE SEQUENCE [LARGE SCALE GENOMIC DNA]</scope>
</reference>
<keyword evidence="2" id="KW-1185">Reference proteome</keyword>
<accession>A0ACD5YD87</accession>
<evidence type="ECO:0000313" key="2">
    <source>
        <dbReference type="Proteomes" id="UP001732700"/>
    </source>
</evidence>
<protein>
    <submittedName>
        <fullName evidence="1">Uncharacterized protein</fullName>
    </submittedName>
</protein>
<dbReference type="EnsemblPlants" id="AVESA.00010b.r2.5DG0950330.1">
    <property type="protein sequence ID" value="AVESA.00010b.r2.5DG0950330.1.CDS"/>
    <property type="gene ID" value="AVESA.00010b.r2.5DG0950330"/>
</dbReference>
<organism evidence="1 2">
    <name type="scientific">Avena sativa</name>
    <name type="common">Oat</name>
    <dbReference type="NCBI Taxonomy" id="4498"/>
    <lineage>
        <taxon>Eukaryota</taxon>
        <taxon>Viridiplantae</taxon>
        <taxon>Streptophyta</taxon>
        <taxon>Embryophyta</taxon>
        <taxon>Tracheophyta</taxon>
        <taxon>Spermatophyta</taxon>
        <taxon>Magnoliopsida</taxon>
        <taxon>Liliopsida</taxon>
        <taxon>Poales</taxon>
        <taxon>Poaceae</taxon>
        <taxon>BOP clade</taxon>
        <taxon>Pooideae</taxon>
        <taxon>Poodae</taxon>
        <taxon>Poeae</taxon>
        <taxon>Poeae Chloroplast Group 1 (Aveneae type)</taxon>
        <taxon>Aveninae</taxon>
        <taxon>Avena</taxon>
    </lineage>
</organism>